<dbReference type="Gene3D" id="1.10.3210.10">
    <property type="entry name" value="Hypothetical protein af1432"/>
    <property type="match status" value="1"/>
</dbReference>
<dbReference type="AlphaFoldDB" id="A0AA39CSV2"/>
<dbReference type="InterPro" id="IPR013976">
    <property type="entry name" value="HDOD"/>
</dbReference>
<gene>
    <name evidence="2" type="ORF">H2204_012655</name>
</gene>
<evidence type="ECO:0000313" key="2">
    <source>
        <dbReference type="EMBL" id="KAJ9619478.1"/>
    </source>
</evidence>
<feature type="domain" description="HDOD" evidence="1">
    <location>
        <begin position="142"/>
        <end position="333"/>
    </location>
</feature>
<protein>
    <recommendedName>
        <fullName evidence="1">HDOD domain-containing protein</fullName>
    </recommendedName>
</protein>
<dbReference type="Pfam" id="PF08668">
    <property type="entry name" value="HDOD"/>
    <property type="match status" value="1"/>
</dbReference>
<sequence>MPSTPEASGLKKMKVRPMLRRRQVAGCDEGAGAGRGSSRTTTGWAAMTAAWWRSVLRWLSQLTGQAPSRLAAAPRQAVAAAAASLQGDALPAAEVASHLQRGLHALALYPRLAGEPAAVSASGLAEAVDRALQDRDWATRQLPRRPQLLPQLIQTVNDDVASARVMAAIIGQDPVLTGNLLRIANSPVYKVHERPVESLQRAVTLVGTEGVRQIISAVLVQPVMQVQCEVFPQFSSIIWEHALLASRAAADHARTVTFGDAFAAQWLGLVQGLGAALVMRQLLQEAQVRGEEAEPALALQLLQRWSQPLAQRVAAAWELPEPVHQALAPDADGPLADSLRLASAAAAASLLCRHGHASQGRMLALLEQLPAAPPQALRWIWRRLHGRNVETLDESLHGDGEGLAP</sequence>
<dbReference type="EMBL" id="JAPDRN010000131">
    <property type="protein sequence ID" value="KAJ9619478.1"/>
    <property type="molecule type" value="Genomic_DNA"/>
</dbReference>
<accession>A0AA39CSV2</accession>
<dbReference type="InterPro" id="IPR052340">
    <property type="entry name" value="RNase_Y/CdgJ"/>
</dbReference>
<dbReference type="PROSITE" id="PS51833">
    <property type="entry name" value="HDOD"/>
    <property type="match status" value="1"/>
</dbReference>
<name>A0AA39CSV2_9EURO</name>
<evidence type="ECO:0000259" key="1">
    <source>
        <dbReference type="PROSITE" id="PS51833"/>
    </source>
</evidence>
<dbReference type="SUPFAM" id="SSF109604">
    <property type="entry name" value="HD-domain/PDEase-like"/>
    <property type="match status" value="1"/>
</dbReference>
<comment type="caution">
    <text evidence="2">The sequence shown here is derived from an EMBL/GenBank/DDBJ whole genome shotgun (WGS) entry which is preliminary data.</text>
</comment>
<reference evidence="2" key="1">
    <citation type="submission" date="2022-10" db="EMBL/GenBank/DDBJ databases">
        <title>Culturing micro-colonial fungi from biological soil crusts in the Mojave desert and describing Neophaeococcomyces mojavensis, and introducing the new genera and species Taxawa tesnikishii.</title>
        <authorList>
            <person name="Kurbessoian T."/>
            <person name="Stajich J.E."/>
        </authorList>
    </citation>
    <scope>NUCLEOTIDE SEQUENCE</scope>
    <source>
        <strain evidence="2">TK_35</strain>
    </source>
</reference>
<dbReference type="PANTHER" id="PTHR33525:SF6">
    <property type="entry name" value="HDOD DOMAIN-CONTAINING PROTEIN"/>
    <property type="match status" value="1"/>
</dbReference>
<dbReference type="PANTHER" id="PTHR33525">
    <property type="match status" value="1"/>
</dbReference>
<proteinExistence type="predicted"/>
<organism evidence="2">
    <name type="scientific">Knufia peltigerae</name>
    <dbReference type="NCBI Taxonomy" id="1002370"/>
    <lineage>
        <taxon>Eukaryota</taxon>
        <taxon>Fungi</taxon>
        <taxon>Dikarya</taxon>
        <taxon>Ascomycota</taxon>
        <taxon>Pezizomycotina</taxon>
        <taxon>Eurotiomycetes</taxon>
        <taxon>Chaetothyriomycetidae</taxon>
        <taxon>Chaetothyriales</taxon>
        <taxon>Trichomeriaceae</taxon>
        <taxon>Knufia</taxon>
    </lineage>
</organism>